<dbReference type="EMBL" id="JAWJWE010000002">
    <property type="protein sequence ID" value="KAK6642854.1"/>
    <property type="molecule type" value="Genomic_DNA"/>
</dbReference>
<comment type="caution">
    <text evidence="2">The sequence shown here is derived from an EMBL/GenBank/DDBJ whole genome shotgun (WGS) entry which is preliminary data.</text>
</comment>
<feature type="region of interest" description="Disordered" evidence="1">
    <location>
        <begin position="33"/>
        <end position="68"/>
    </location>
</feature>
<name>A0AAN8SBJ1_POLSC</name>
<dbReference type="Proteomes" id="UP001372834">
    <property type="component" value="Unassembled WGS sequence"/>
</dbReference>
<organism evidence="2 3">
    <name type="scientific">Polyplax serrata</name>
    <name type="common">Common mouse louse</name>
    <dbReference type="NCBI Taxonomy" id="468196"/>
    <lineage>
        <taxon>Eukaryota</taxon>
        <taxon>Metazoa</taxon>
        <taxon>Ecdysozoa</taxon>
        <taxon>Arthropoda</taxon>
        <taxon>Hexapoda</taxon>
        <taxon>Insecta</taxon>
        <taxon>Pterygota</taxon>
        <taxon>Neoptera</taxon>
        <taxon>Paraneoptera</taxon>
        <taxon>Psocodea</taxon>
        <taxon>Troctomorpha</taxon>
        <taxon>Phthiraptera</taxon>
        <taxon>Anoplura</taxon>
        <taxon>Polyplacidae</taxon>
        <taxon>Polyplax</taxon>
    </lineage>
</organism>
<evidence type="ECO:0000313" key="2">
    <source>
        <dbReference type="EMBL" id="KAK6642854.1"/>
    </source>
</evidence>
<evidence type="ECO:0000313" key="3">
    <source>
        <dbReference type="Proteomes" id="UP001372834"/>
    </source>
</evidence>
<protein>
    <submittedName>
        <fullName evidence="2">Uncharacterized protein</fullName>
    </submittedName>
</protein>
<evidence type="ECO:0000256" key="1">
    <source>
        <dbReference type="SAM" id="MobiDB-lite"/>
    </source>
</evidence>
<proteinExistence type="predicted"/>
<gene>
    <name evidence="2" type="ORF">RUM43_004356</name>
</gene>
<reference evidence="2 3" key="1">
    <citation type="submission" date="2023-10" db="EMBL/GenBank/DDBJ databases">
        <title>Genomes of two closely related lineages of the louse Polyplax serrata with different host specificities.</title>
        <authorList>
            <person name="Martinu J."/>
            <person name="Tarabai H."/>
            <person name="Stefka J."/>
            <person name="Hypsa V."/>
        </authorList>
    </citation>
    <scope>NUCLEOTIDE SEQUENCE [LARGE SCALE GENOMIC DNA]</scope>
    <source>
        <strain evidence="2">HR10_N</strain>
    </source>
</reference>
<dbReference type="AlphaFoldDB" id="A0AAN8SBJ1"/>
<sequence length="68" mass="7000">MLVSNPGVDSLSFSCSKNLPPLKNVMEERGSLPELISAEAINKPSTRRSESDDGDGGDCCDDGGGGDA</sequence>
<feature type="region of interest" description="Disordered" evidence="1">
    <location>
        <begin position="1"/>
        <end position="20"/>
    </location>
</feature>
<feature type="compositionally biased region" description="Acidic residues" evidence="1">
    <location>
        <begin position="52"/>
        <end position="61"/>
    </location>
</feature>
<accession>A0AAN8SBJ1</accession>